<accession>A0A9X9PZU7</accession>
<gene>
    <name evidence="1" type="ORF">BN2614_LOCUS9</name>
</gene>
<name>A0A9X9PZU7_GULGU</name>
<reference evidence="1 2" key="1">
    <citation type="submission" date="2018-10" db="EMBL/GenBank/DDBJ databases">
        <authorList>
            <person name="Ekblom R."/>
            <person name="Jareborg N."/>
        </authorList>
    </citation>
    <scope>NUCLEOTIDE SEQUENCE [LARGE SCALE GENOMIC DNA]</scope>
    <source>
        <tissue evidence="1">Muscle</tissue>
    </source>
</reference>
<dbReference type="EMBL" id="CYRY02012641">
    <property type="protein sequence ID" value="VCW82268.1"/>
    <property type="molecule type" value="Genomic_DNA"/>
</dbReference>
<keyword evidence="2" id="KW-1185">Reference proteome</keyword>
<dbReference type="Proteomes" id="UP000269945">
    <property type="component" value="Unassembled WGS sequence"/>
</dbReference>
<organism evidence="1 2">
    <name type="scientific">Gulo gulo</name>
    <name type="common">Wolverine</name>
    <name type="synonym">Gluton</name>
    <dbReference type="NCBI Taxonomy" id="48420"/>
    <lineage>
        <taxon>Eukaryota</taxon>
        <taxon>Metazoa</taxon>
        <taxon>Chordata</taxon>
        <taxon>Craniata</taxon>
        <taxon>Vertebrata</taxon>
        <taxon>Euteleostomi</taxon>
        <taxon>Mammalia</taxon>
        <taxon>Eutheria</taxon>
        <taxon>Laurasiatheria</taxon>
        <taxon>Carnivora</taxon>
        <taxon>Caniformia</taxon>
        <taxon>Musteloidea</taxon>
        <taxon>Mustelidae</taxon>
        <taxon>Guloninae</taxon>
        <taxon>Gulo</taxon>
    </lineage>
</organism>
<dbReference type="AlphaFoldDB" id="A0A9X9PZU7"/>
<proteinExistence type="predicted"/>
<sequence>MLLCSIQYMAITSSTTAVHPPVGLGGGTGLKNCSRTQKLRKGHEEHHKWNCREGVTQAESKSKKHLVRIRNLKLTPLEIAIEPLMDIISWNWDLMSPTKVSTCYRTDAPITKDLVLV</sequence>
<evidence type="ECO:0000313" key="1">
    <source>
        <dbReference type="EMBL" id="VCW82268.1"/>
    </source>
</evidence>
<evidence type="ECO:0000313" key="2">
    <source>
        <dbReference type="Proteomes" id="UP000269945"/>
    </source>
</evidence>
<protein>
    <submittedName>
        <fullName evidence="1">Uncharacterized protein</fullName>
    </submittedName>
</protein>
<comment type="caution">
    <text evidence="1">The sequence shown here is derived from an EMBL/GenBank/DDBJ whole genome shotgun (WGS) entry which is preliminary data.</text>
</comment>